<reference evidence="3" key="1">
    <citation type="submission" date="2020-02" db="EMBL/GenBank/DDBJ databases">
        <authorList>
            <person name="Meier V. D."/>
        </authorList>
    </citation>
    <scope>NUCLEOTIDE SEQUENCE</scope>
    <source>
        <strain evidence="3">AVDCRST_MAG87</strain>
    </source>
</reference>
<feature type="region of interest" description="Disordered" evidence="2">
    <location>
        <begin position="1"/>
        <end position="34"/>
    </location>
</feature>
<dbReference type="AlphaFoldDB" id="A0A6J4VJT5"/>
<organism evidence="3">
    <name type="scientific">uncultured Thermomicrobiales bacterium</name>
    <dbReference type="NCBI Taxonomy" id="1645740"/>
    <lineage>
        <taxon>Bacteria</taxon>
        <taxon>Pseudomonadati</taxon>
        <taxon>Thermomicrobiota</taxon>
        <taxon>Thermomicrobia</taxon>
        <taxon>Thermomicrobiales</taxon>
        <taxon>environmental samples</taxon>
    </lineage>
</organism>
<keyword evidence="1" id="KW-0175">Coiled coil</keyword>
<name>A0A6J4VJT5_9BACT</name>
<gene>
    <name evidence="3" type="ORF">AVDCRST_MAG87-3395</name>
</gene>
<feature type="compositionally biased region" description="Basic and acidic residues" evidence="2">
    <location>
        <begin position="18"/>
        <end position="34"/>
    </location>
</feature>
<feature type="coiled-coil region" evidence="1">
    <location>
        <begin position="250"/>
        <end position="278"/>
    </location>
</feature>
<dbReference type="EMBL" id="CADCWJ010000742">
    <property type="protein sequence ID" value="CAA9581327.1"/>
    <property type="molecule type" value="Genomic_DNA"/>
</dbReference>
<proteinExistence type="predicted"/>
<accession>A0A6J4VJT5</accession>
<protein>
    <submittedName>
        <fullName evidence="3">Uncharacterized protein</fullName>
    </submittedName>
</protein>
<sequence length="300" mass="33524">MVWKRFWKRPGPNPEAPGEARPEREVDSTGHRELPAHLASQVERQPAASAAAPDTARRQLAAMERKRLAMLYDIEQGELALADDNPWQGRIELLTQAMETVTEDLAALKEAPPGPYAPLPETPIAIDDVVTDPVASVRFTIGTESFAYAEEQDWAERGHQMIRTELTRREGDPARLVPDDTPIDLREPLLRHLTDSLFVLASDLRDRTLDDDPLPDAPTLADLARPCPQCGGWTDWRGTCQACASRVAAAAALKREERRLLDERASEAEEQHRLAERLPLARRRLRDLDAQIAARMGDDS</sequence>
<evidence type="ECO:0000256" key="2">
    <source>
        <dbReference type="SAM" id="MobiDB-lite"/>
    </source>
</evidence>
<evidence type="ECO:0000256" key="1">
    <source>
        <dbReference type="SAM" id="Coils"/>
    </source>
</evidence>
<evidence type="ECO:0000313" key="3">
    <source>
        <dbReference type="EMBL" id="CAA9581327.1"/>
    </source>
</evidence>